<proteinExistence type="predicted"/>
<comment type="caution">
    <text evidence="1">The sequence shown here is derived from an EMBL/GenBank/DDBJ whole genome shotgun (WGS) entry which is preliminary data.</text>
</comment>
<keyword evidence="2" id="KW-1185">Reference proteome</keyword>
<dbReference type="EMBL" id="BJHW01000002">
    <property type="protein sequence ID" value="GDY59648.1"/>
    <property type="molecule type" value="Genomic_DNA"/>
</dbReference>
<evidence type="ECO:0000313" key="1">
    <source>
        <dbReference type="EMBL" id="GDY59648.1"/>
    </source>
</evidence>
<dbReference type="Proteomes" id="UP000301309">
    <property type="component" value="Unassembled WGS sequence"/>
</dbReference>
<reference evidence="1 2" key="1">
    <citation type="journal article" date="2020" name="Int. J. Syst. Evol. Microbiol.">
        <title>Reclassification of Streptomyces castelarensis and Streptomyces sporoclivatus as later heterotypic synonyms of Streptomyces antimycoticus.</title>
        <authorList>
            <person name="Komaki H."/>
            <person name="Tamura T."/>
        </authorList>
    </citation>
    <scope>NUCLEOTIDE SEQUENCE [LARGE SCALE GENOMIC DNA]</scope>
    <source>
        <strain evidence="1 2">NBRC 13459</strain>
    </source>
</reference>
<name>A0A4D4LMI7_STRVO</name>
<organism evidence="1 2">
    <name type="scientific">Streptomyces violaceusniger</name>
    <dbReference type="NCBI Taxonomy" id="68280"/>
    <lineage>
        <taxon>Bacteria</taxon>
        <taxon>Bacillati</taxon>
        <taxon>Actinomycetota</taxon>
        <taxon>Actinomycetes</taxon>
        <taxon>Kitasatosporales</taxon>
        <taxon>Streptomycetaceae</taxon>
        <taxon>Streptomyces</taxon>
        <taxon>Streptomyces violaceusniger group</taxon>
    </lineage>
</organism>
<dbReference type="RefSeq" id="WP_137981798.1">
    <property type="nucleotide sequence ID" value="NZ_BAAASO010000111.1"/>
</dbReference>
<sequence>MALKVTYIERPTDPLQLLPFMGLHLIALRDGLPDWGGQLIAISDKAHIRKYSGEIAEFSLTETVFKCVQAK</sequence>
<evidence type="ECO:0000313" key="2">
    <source>
        <dbReference type="Proteomes" id="UP000301309"/>
    </source>
</evidence>
<protein>
    <submittedName>
        <fullName evidence="1">Uncharacterized protein</fullName>
    </submittedName>
</protein>
<gene>
    <name evidence="1" type="ORF">SVIO_102710</name>
</gene>
<dbReference type="AlphaFoldDB" id="A0A4D4LMI7"/>
<accession>A0A4D4LMI7</accession>